<gene>
    <name evidence="13" type="ORF">AAAT05_09060</name>
</gene>
<keyword evidence="5" id="KW-0678">Repressor</keyword>
<keyword evidence="8" id="KW-0010">Activator</keyword>
<dbReference type="Proteomes" id="UP001478817">
    <property type="component" value="Unassembled WGS sequence"/>
</dbReference>
<keyword evidence="6" id="KW-0805">Transcription regulation</keyword>
<dbReference type="InterPro" id="IPR036421">
    <property type="entry name" value="Fe_dep_repressor_sf"/>
</dbReference>
<evidence type="ECO:0000313" key="13">
    <source>
        <dbReference type="EMBL" id="MEQ2638484.1"/>
    </source>
</evidence>
<keyword evidence="14" id="KW-1185">Reference proteome</keyword>
<dbReference type="PROSITE" id="PS50944">
    <property type="entry name" value="HTH_DTXR"/>
    <property type="match status" value="1"/>
</dbReference>
<evidence type="ECO:0000256" key="6">
    <source>
        <dbReference type="ARBA" id="ARBA00023015"/>
    </source>
</evidence>
<dbReference type="Gene3D" id="1.10.10.10">
    <property type="entry name" value="Winged helix-like DNA-binding domain superfamily/Winged helix DNA-binding domain"/>
    <property type="match status" value="1"/>
</dbReference>
<keyword evidence="7" id="KW-0238">DNA-binding</keyword>
<comment type="similarity">
    <text evidence="2">Belongs to the DtxR/MntR family.</text>
</comment>
<dbReference type="SMART" id="SM00529">
    <property type="entry name" value="HTH_DTXR"/>
    <property type="match status" value="1"/>
</dbReference>
<dbReference type="InterPro" id="IPR001367">
    <property type="entry name" value="Fe_dep_repressor"/>
</dbReference>
<reference evidence="13 14" key="1">
    <citation type="submission" date="2024-04" db="EMBL/GenBank/DDBJ databases">
        <title>Human intestinal bacterial collection.</title>
        <authorList>
            <person name="Pauvert C."/>
            <person name="Hitch T.C.A."/>
            <person name="Clavel T."/>
        </authorList>
    </citation>
    <scope>NUCLEOTIDE SEQUENCE [LARGE SCALE GENOMIC DNA]</scope>
    <source>
        <strain evidence="13 14">CLA-AA-H197</strain>
    </source>
</reference>
<dbReference type="PANTHER" id="PTHR33238">
    <property type="entry name" value="IRON (METAL) DEPENDENT REPRESSOR, DTXR FAMILY"/>
    <property type="match status" value="1"/>
</dbReference>
<evidence type="ECO:0000256" key="9">
    <source>
        <dbReference type="ARBA" id="ARBA00023163"/>
    </source>
</evidence>
<evidence type="ECO:0000256" key="1">
    <source>
        <dbReference type="ARBA" id="ARBA00004496"/>
    </source>
</evidence>
<sequence length="146" mass="16222">MATSAADPQGQEGHSLTRAGEDYLESIYRLSLESAEGDKSVRSVDVAEQLEVSKASVNKALSQLKEMGMVVQSRYGRVVLTEEGEAYAKIVWRSHRALRTFLEHDLGVKPEVADEEACLMEHVLSADTMQRLIGYLERQGVEIPKD</sequence>
<dbReference type="InterPro" id="IPR022687">
    <property type="entry name" value="HTH_DTXR"/>
</dbReference>
<comment type="subcellular location">
    <subcellularLocation>
        <location evidence="1">Cytoplasm</location>
    </subcellularLocation>
</comment>
<dbReference type="EMBL" id="JBBNGS010000021">
    <property type="protein sequence ID" value="MEQ2638484.1"/>
    <property type="molecule type" value="Genomic_DNA"/>
</dbReference>
<dbReference type="InterPro" id="IPR022689">
    <property type="entry name" value="Iron_dep_repressor"/>
</dbReference>
<dbReference type="InterPro" id="IPR036390">
    <property type="entry name" value="WH_DNA-bd_sf"/>
</dbReference>
<evidence type="ECO:0000256" key="7">
    <source>
        <dbReference type="ARBA" id="ARBA00023125"/>
    </source>
</evidence>
<name>A0ABV1IHW1_9ACTN</name>
<keyword evidence="10" id="KW-0464">Manganese</keyword>
<evidence type="ECO:0000256" key="11">
    <source>
        <dbReference type="ARBA" id="ARBA00032593"/>
    </source>
</evidence>
<organism evidence="13 14">
    <name type="scientific">Paratractidigestivibacter faecalis</name>
    <dbReference type="NCBI Taxonomy" id="2292441"/>
    <lineage>
        <taxon>Bacteria</taxon>
        <taxon>Bacillati</taxon>
        <taxon>Actinomycetota</taxon>
        <taxon>Coriobacteriia</taxon>
        <taxon>Coriobacteriales</taxon>
        <taxon>Atopobiaceae</taxon>
        <taxon>Paratractidigestivibacter</taxon>
    </lineage>
</organism>
<feature type="domain" description="HTH dtxR-type" evidence="12">
    <location>
        <begin position="16"/>
        <end position="81"/>
    </location>
</feature>
<evidence type="ECO:0000256" key="4">
    <source>
        <dbReference type="ARBA" id="ARBA00022490"/>
    </source>
</evidence>
<dbReference type="Pfam" id="PF01325">
    <property type="entry name" value="Fe_dep_repress"/>
    <property type="match status" value="1"/>
</dbReference>
<evidence type="ECO:0000256" key="10">
    <source>
        <dbReference type="ARBA" id="ARBA00023211"/>
    </source>
</evidence>
<dbReference type="RefSeq" id="WP_349183172.1">
    <property type="nucleotide sequence ID" value="NZ_JBBNGS010000021.1"/>
</dbReference>
<evidence type="ECO:0000256" key="2">
    <source>
        <dbReference type="ARBA" id="ARBA00007871"/>
    </source>
</evidence>
<dbReference type="InterPro" id="IPR036388">
    <property type="entry name" value="WH-like_DNA-bd_sf"/>
</dbReference>
<dbReference type="InterPro" id="IPR050536">
    <property type="entry name" value="DtxR_MntR_Metal-Reg"/>
</dbReference>
<comment type="caution">
    <text evidence="13">The sequence shown here is derived from an EMBL/GenBank/DDBJ whole genome shotgun (WGS) entry which is preliminary data.</text>
</comment>
<evidence type="ECO:0000256" key="5">
    <source>
        <dbReference type="ARBA" id="ARBA00022491"/>
    </source>
</evidence>
<dbReference type="SUPFAM" id="SSF47979">
    <property type="entry name" value="Iron-dependent repressor protein, dimerization domain"/>
    <property type="match status" value="1"/>
</dbReference>
<evidence type="ECO:0000259" key="12">
    <source>
        <dbReference type="PROSITE" id="PS50944"/>
    </source>
</evidence>
<accession>A0ABV1IHW1</accession>
<comment type="subunit">
    <text evidence="3">Homodimer.</text>
</comment>
<dbReference type="PANTHER" id="PTHR33238:SF11">
    <property type="entry name" value="TRANSCRIPTIONAL REGULATOR MNTR"/>
    <property type="match status" value="1"/>
</dbReference>
<keyword evidence="9" id="KW-0804">Transcription</keyword>
<dbReference type="SUPFAM" id="SSF46785">
    <property type="entry name" value="Winged helix' DNA-binding domain"/>
    <property type="match status" value="1"/>
</dbReference>
<dbReference type="Pfam" id="PF02742">
    <property type="entry name" value="Fe_dep_repr_C"/>
    <property type="match status" value="1"/>
</dbReference>
<evidence type="ECO:0000256" key="8">
    <source>
        <dbReference type="ARBA" id="ARBA00023159"/>
    </source>
</evidence>
<evidence type="ECO:0000313" key="14">
    <source>
        <dbReference type="Proteomes" id="UP001478817"/>
    </source>
</evidence>
<keyword evidence="4" id="KW-0963">Cytoplasm</keyword>
<protein>
    <recommendedName>
        <fullName evidence="11">Manganese transport regulator</fullName>
    </recommendedName>
</protein>
<dbReference type="Gene3D" id="1.10.60.10">
    <property type="entry name" value="Iron dependent repressor, metal binding and dimerisation domain"/>
    <property type="match status" value="1"/>
</dbReference>
<proteinExistence type="inferred from homology"/>
<evidence type="ECO:0000256" key="3">
    <source>
        <dbReference type="ARBA" id="ARBA00011738"/>
    </source>
</evidence>